<evidence type="ECO:0000259" key="1">
    <source>
        <dbReference type="SMART" id="SM00909"/>
    </source>
</evidence>
<dbReference type="InterPro" id="IPR059026">
    <property type="entry name" value="LpqB_N"/>
</dbReference>
<proteinExistence type="predicted"/>
<dbReference type="SMART" id="SM00909">
    <property type="entry name" value="Germane"/>
    <property type="match status" value="1"/>
</dbReference>
<protein>
    <submittedName>
        <fullName evidence="2">GerMN domain-containing protein</fullName>
    </submittedName>
</protein>
<dbReference type="Pfam" id="PF10646">
    <property type="entry name" value="Germane"/>
    <property type="match status" value="1"/>
</dbReference>
<dbReference type="PROSITE" id="PS51318">
    <property type="entry name" value="TAT"/>
    <property type="match status" value="1"/>
</dbReference>
<dbReference type="Pfam" id="PF25976">
    <property type="entry name" value="LpqB_N"/>
    <property type="match status" value="1"/>
</dbReference>
<gene>
    <name evidence="2" type="ORF">I8D64_12375</name>
</gene>
<dbReference type="RefSeq" id="WP_200503090.1">
    <property type="nucleotide sequence ID" value="NZ_JAEDAJ010000007.1"/>
</dbReference>
<feature type="domain" description="GerMN" evidence="1">
    <location>
        <begin position="205"/>
        <end position="296"/>
    </location>
</feature>
<keyword evidence="3" id="KW-1185">Reference proteome</keyword>
<dbReference type="InterPro" id="IPR019606">
    <property type="entry name" value="GerMN"/>
</dbReference>
<dbReference type="Pfam" id="PF10647">
    <property type="entry name" value="Gmad1"/>
    <property type="match status" value="1"/>
</dbReference>
<dbReference type="PROSITE" id="PS51257">
    <property type="entry name" value="PROKAR_LIPOPROTEIN"/>
    <property type="match status" value="1"/>
</dbReference>
<dbReference type="InterPro" id="IPR018910">
    <property type="entry name" value="LpqB_C"/>
</dbReference>
<reference evidence="2 3" key="1">
    <citation type="submission" date="2020-12" db="EMBL/GenBank/DDBJ databases">
        <title>Brachybacterium sp. MASK1Z-5, whole genome shotgun sequence.</title>
        <authorList>
            <person name="Tuo L."/>
        </authorList>
    </citation>
    <scope>NUCLEOTIDE SEQUENCE [LARGE SCALE GENOMIC DNA]</scope>
    <source>
        <strain evidence="2 3">MASK1Z-5</strain>
    </source>
</reference>
<sequence length="567" mass="59127">MREIDRRGLLRGAGLLGTALALGACARIPTSGDVHRESLSGAAASDVPYVQPQPPADGASPEQIVSGFVLAGVGPEDDFGVARQYLTSAARASWDPAAGVTLYSAGTELAITVVDRSSVRLSVQAVGHVDRAGVRTLYGGASAREVELGVVKEDGQWRISDPPAGIFLSDSAFSLLFRAVRLCFLDPRQIHLVPDPRWFFARDVTASALSALESGPTAPFTKAVRTAIPESAHLGSAPVSAGGDGVLQLELPGTITSLGANARDLAIAQIQATLRSVPALSDVKLLREGKDLEPPADGPSRALPGHRPIAAGAQGVVSLADVGAGAKAEQMIPALAKETVHAPAMSQASPLAAALRKDRSAVVLCSSDGSIPRREVAVGADLLPPRIDDAGFVWAPTRTASGALLALSSRSTQEDAKVDASWLDGRRLLSFDIAADATRVLVLSSDDGTPRLDLSAVVRDEHGVPRALTEPVQLPTALSSLRMATWYDESTVLLLGEDTESAAPRAQIMGLQEDGDRLPAPPATVDWVAGTGVTVAVWATTSDGRLLRVEGSSWGDVDMEARDPSFY</sequence>
<dbReference type="InterPro" id="IPR006311">
    <property type="entry name" value="TAT_signal"/>
</dbReference>
<organism evidence="2 3">
    <name type="scientific">Brachybacterium halotolerans</name>
    <dbReference type="NCBI Taxonomy" id="2795215"/>
    <lineage>
        <taxon>Bacteria</taxon>
        <taxon>Bacillati</taxon>
        <taxon>Actinomycetota</taxon>
        <taxon>Actinomycetes</taxon>
        <taxon>Micrococcales</taxon>
        <taxon>Dermabacteraceae</taxon>
        <taxon>Brachybacterium</taxon>
    </lineage>
</organism>
<comment type="caution">
    <text evidence="2">The sequence shown here is derived from an EMBL/GenBank/DDBJ whole genome shotgun (WGS) entry which is preliminary data.</text>
</comment>
<dbReference type="Proteomes" id="UP000612352">
    <property type="component" value="Unassembled WGS sequence"/>
</dbReference>
<evidence type="ECO:0000313" key="2">
    <source>
        <dbReference type="EMBL" id="MBK0332192.1"/>
    </source>
</evidence>
<name>A0ABS1BBZ2_9MICO</name>
<evidence type="ECO:0000313" key="3">
    <source>
        <dbReference type="Proteomes" id="UP000612352"/>
    </source>
</evidence>
<dbReference type="EMBL" id="JAEDAJ010000007">
    <property type="protein sequence ID" value="MBK0332192.1"/>
    <property type="molecule type" value="Genomic_DNA"/>
</dbReference>
<accession>A0ABS1BBZ2</accession>